<feature type="compositionally biased region" description="Polar residues" evidence="1">
    <location>
        <begin position="53"/>
        <end position="62"/>
    </location>
</feature>
<reference evidence="2" key="1">
    <citation type="submission" date="2023-04" db="EMBL/GenBank/DDBJ databases">
        <authorList>
            <person name="Vijverberg K."/>
            <person name="Xiong W."/>
            <person name="Schranz E."/>
        </authorList>
    </citation>
    <scope>NUCLEOTIDE SEQUENCE</scope>
</reference>
<sequence length="108" mass="12698">MALSGLVKSPVWNVLHLVHELAKSIRVFFNEKKGLMDWDDVLPEKTKKKKETSQFNYDSPSRFTERRERETRNTNSPIQQIFPTLKTSHHQSGVFERKLARNVMRNEG</sequence>
<feature type="region of interest" description="Disordered" evidence="1">
    <location>
        <begin position="47"/>
        <end position="108"/>
    </location>
</feature>
<evidence type="ECO:0000256" key="1">
    <source>
        <dbReference type="SAM" id="MobiDB-lite"/>
    </source>
</evidence>
<feature type="compositionally biased region" description="Basic and acidic residues" evidence="1">
    <location>
        <begin position="63"/>
        <end position="72"/>
    </location>
</feature>
<evidence type="ECO:0000313" key="3">
    <source>
        <dbReference type="Proteomes" id="UP001177003"/>
    </source>
</evidence>
<feature type="compositionally biased region" description="Polar residues" evidence="1">
    <location>
        <begin position="76"/>
        <end position="86"/>
    </location>
</feature>
<dbReference type="EMBL" id="OX465081">
    <property type="protein sequence ID" value="CAI9284715.1"/>
    <property type="molecule type" value="Genomic_DNA"/>
</dbReference>
<dbReference type="Proteomes" id="UP001177003">
    <property type="component" value="Chromosome 5"/>
</dbReference>
<feature type="compositionally biased region" description="Basic and acidic residues" evidence="1">
    <location>
        <begin position="95"/>
        <end position="108"/>
    </location>
</feature>
<dbReference type="AlphaFoldDB" id="A0AA35Z2M4"/>
<keyword evidence="3" id="KW-1185">Reference proteome</keyword>
<accession>A0AA35Z2M4</accession>
<evidence type="ECO:0000313" key="2">
    <source>
        <dbReference type="EMBL" id="CAI9284715.1"/>
    </source>
</evidence>
<proteinExistence type="predicted"/>
<gene>
    <name evidence="2" type="ORF">LSALG_LOCUS24224</name>
</gene>
<protein>
    <submittedName>
        <fullName evidence="2">Uncharacterized protein</fullName>
    </submittedName>
</protein>
<name>A0AA35Z2M4_LACSI</name>
<organism evidence="2 3">
    <name type="scientific">Lactuca saligna</name>
    <name type="common">Willowleaf lettuce</name>
    <dbReference type="NCBI Taxonomy" id="75948"/>
    <lineage>
        <taxon>Eukaryota</taxon>
        <taxon>Viridiplantae</taxon>
        <taxon>Streptophyta</taxon>
        <taxon>Embryophyta</taxon>
        <taxon>Tracheophyta</taxon>
        <taxon>Spermatophyta</taxon>
        <taxon>Magnoliopsida</taxon>
        <taxon>eudicotyledons</taxon>
        <taxon>Gunneridae</taxon>
        <taxon>Pentapetalae</taxon>
        <taxon>asterids</taxon>
        <taxon>campanulids</taxon>
        <taxon>Asterales</taxon>
        <taxon>Asteraceae</taxon>
        <taxon>Cichorioideae</taxon>
        <taxon>Cichorieae</taxon>
        <taxon>Lactucinae</taxon>
        <taxon>Lactuca</taxon>
    </lineage>
</organism>